<reference evidence="2 3" key="1">
    <citation type="submission" date="2020-08" db="EMBL/GenBank/DDBJ databases">
        <title>Genomic Encyclopedia of Type Strains, Phase IV (KMG-IV): sequencing the most valuable type-strain genomes for metagenomic binning, comparative biology and taxonomic classification.</title>
        <authorList>
            <person name="Goeker M."/>
        </authorList>
    </citation>
    <scope>NUCLEOTIDE SEQUENCE [LARGE SCALE GENOMIC DNA]</scope>
    <source>
        <strain evidence="2 3">DSM 19979</strain>
    </source>
</reference>
<dbReference type="RefSeq" id="WP_184382190.1">
    <property type="nucleotide sequence ID" value="NZ_JACIDJ010000001.1"/>
</dbReference>
<dbReference type="InterPro" id="IPR007332">
    <property type="entry name" value="DUF411"/>
</dbReference>
<dbReference type="AlphaFoldDB" id="A0A840A8Q6"/>
<feature type="signal peptide" evidence="1">
    <location>
        <begin position="1"/>
        <end position="20"/>
    </location>
</feature>
<dbReference type="Pfam" id="PF04214">
    <property type="entry name" value="DUF411"/>
    <property type="match status" value="1"/>
</dbReference>
<evidence type="ECO:0000256" key="1">
    <source>
        <dbReference type="SAM" id="SignalP"/>
    </source>
</evidence>
<organism evidence="2 3">
    <name type="scientific">Roseococcus suduntuyensis</name>
    <dbReference type="NCBI Taxonomy" id="455361"/>
    <lineage>
        <taxon>Bacteria</taxon>
        <taxon>Pseudomonadati</taxon>
        <taxon>Pseudomonadota</taxon>
        <taxon>Alphaproteobacteria</taxon>
        <taxon>Acetobacterales</taxon>
        <taxon>Roseomonadaceae</taxon>
        <taxon>Roseococcus</taxon>
    </lineage>
</organism>
<evidence type="ECO:0008006" key="4">
    <source>
        <dbReference type="Google" id="ProtNLM"/>
    </source>
</evidence>
<evidence type="ECO:0000313" key="3">
    <source>
        <dbReference type="Proteomes" id="UP000553193"/>
    </source>
</evidence>
<feature type="chain" id="PRO_5032462004" description="Metal-binding protein" evidence="1">
    <location>
        <begin position="21"/>
        <end position="153"/>
    </location>
</feature>
<protein>
    <recommendedName>
        <fullName evidence="4">Metal-binding protein</fullName>
    </recommendedName>
</protein>
<proteinExistence type="predicted"/>
<name>A0A840A8Q6_9PROT</name>
<accession>A0A840A8Q6</accession>
<keyword evidence="3" id="KW-1185">Reference proteome</keyword>
<dbReference type="Proteomes" id="UP000553193">
    <property type="component" value="Unassembled WGS sequence"/>
</dbReference>
<evidence type="ECO:0000313" key="2">
    <source>
        <dbReference type="EMBL" id="MBB3897262.1"/>
    </source>
</evidence>
<keyword evidence="1" id="KW-0732">Signal</keyword>
<dbReference type="EMBL" id="JACIDJ010000001">
    <property type="protein sequence ID" value="MBB3897262.1"/>
    <property type="molecule type" value="Genomic_DNA"/>
</dbReference>
<comment type="caution">
    <text evidence="2">The sequence shown here is derived from an EMBL/GenBank/DDBJ whole genome shotgun (WGS) entry which is preliminary data.</text>
</comment>
<gene>
    <name evidence="2" type="ORF">GGQ83_000688</name>
</gene>
<sequence length="153" mass="16601">MIRRHLLLGALALPALPAASQEGLRVEVWRDPYCGCCEGWVAHLRQEGFAVTDRVVPSVGPFRRALGTPSDLLSCHAARVRGVALEGHVPAHAIRRFLAERPAGFVGLSVPAMPIGTPGMEVPGREAEVYEVIAWRADGSHMPWLRMRGALPV</sequence>